<dbReference type="Proteomes" id="UP000070089">
    <property type="component" value="Unassembled WGS sequence"/>
</dbReference>
<dbReference type="AlphaFoldDB" id="A0A132P0X6"/>
<evidence type="ECO:0000313" key="2">
    <source>
        <dbReference type="Proteomes" id="UP000070089"/>
    </source>
</evidence>
<dbReference type="InterPro" id="IPR049942">
    <property type="entry name" value="DML1/Misato"/>
</dbReference>
<protein>
    <submittedName>
        <fullName evidence="1">Uncharacterized protein</fullName>
    </submittedName>
</protein>
<reference evidence="1 2" key="1">
    <citation type="journal article" date="2015" name="Mol. Biochem. Parasitol.">
        <title>Identification of polymorphic genes for use in assemblage B genotyping assays through comparative genomics of multiple assemblage B Giardia duodenalis isolates.</title>
        <authorList>
            <person name="Wielinga C."/>
            <person name="Thompson R.C."/>
            <person name="Monis P."/>
            <person name="Ryan U."/>
        </authorList>
    </citation>
    <scope>NUCLEOTIDE SEQUENCE [LARGE SCALE GENOMIC DNA]</scope>
    <source>
        <strain evidence="1 2">BAH15c1</strain>
    </source>
</reference>
<comment type="caution">
    <text evidence="1">The sequence shown here is derived from an EMBL/GenBank/DDBJ whole genome shotgun (WGS) entry which is preliminary data.</text>
</comment>
<sequence length="563" mass="62408">MGDTLALTFGRVGRFLSQHYWNFEALHGLDSDGRPLEHALSCFYETRDGATPRSISVDYKDNYGPLPWECNQSLADRPAIEDLYGITDPDQVIGSRAELSLYHQYIEDADREKSRALYADAGARFFHAWKRFSKLSSPGAALAGIPGISDVRIDFQEAARFASDFAAPYSTSPFTLGLPRADLSPSDASLDYFSDTSTIGNASSTTSSIYDMTMKQLEKCDRLDCLVMFLASDTHWGTVLTDALDEIVPEIPHASALFYDVLDYKSSDEPSPLINSNSLLVSRNRKYSQLLLWKNIADRISSCALLPLSYPSTSDCFQNTCASGTGAGDPSSTANSLRASMQPGLVEASAAMSLSVYSFLHQARTQAYRLSSVVDRLVPSSYGNILASGLNLSLTGDFYRYMLDLSGLVTSYFQAPVDSSFAAVRSFCIDPLDLNTKQRGWINPYVEQYAELFRQPIIRNNQGLLLRGSVLQLPDAFPHIFNQRYGLSYRTELPAATEMRNTPYYYANLRAIERLVQEGSSFHDDKPELEDALQHLCALKAVYKPPRGLSGIDVSDDQSSSEY</sequence>
<dbReference type="PANTHER" id="PTHR13391:SF0">
    <property type="entry name" value="PROTEIN MISATO HOMOLOG 1"/>
    <property type="match status" value="1"/>
</dbReference>
<organism evidence="1 2">
    <name type="scientific">Giardia duodenalis assemblage B</name>
    <dbReference type="NCBI Taxonomy" id="1394984"/>
    <lineage>
        <taxon>Eukaryota</taxon>
        <taxon>Metamonada</taxon>
        <taxon>Diplomonadida</taxon>
        <taxon>Hexamitidae</taxon>
        <taxon>Giardiinae</taxon>
        <taxon>Giardia</taxon>
    </lineage>
</organism>
<dbReference type="OrthoDB" id="10350187at2759"/>
<dbReference type="EMBL" id="JXTI01000001">
    <property type="protein sequence ID" value="KWX15903.1"/>
    <property type="molecule type" value="Genomic_DNA"/>
</dbReference>
<dbReference type="PANTHER" id="PTHR13391">
    <property type="entry name" value="MITOCHONDRIAL DISTRIBUTION REGULATOR MISATO"/>
    <property type="match status" value="1"/>
</dbReference>
<accession>A0A132P0X6</accession>
<dbReference type="GO" id="GO:0007005">
    <property type="term" value="P:mitochondrion organization"/>
    <property type="evidence" value="ECO:0007669"/>
    <property type="project" value="InterPro"/>
</dbReference>
<evidence type="ECO:0000313" key="1">
    <source>
        <dbReference type="EMBL" id="KWX15903.1"/>
    </source>
</evidence>
<proteinExistence type="predicted"/>
<dbReference type="GO" id="GO:0005737">
    <property type="term" value="C:cytoplasm"/>
    <property type="evidence" value="ECO:0007669"/>
    <property type="project" value="TreeGrafter"/>
</dbReference>
<name>A0A132P0X6_GIAIN</name>
<gene>
    <name evidence="1" type="ORF">QR46_0042</name>
</gene>
<dbReference type="VEuPathDB" id="GiardiaDB:QR46_0042"/>